<keyword evidence="1" id="KW-0472">Membrane</keyword>
<organism evidence="2 3">
    <name type="scientific">Chryseobacterium aquifrigidense</name>
    <dbReference type="NCBI Taxonomy" id="558021"/>
    <lineage>
        <taxon>Bacteria</taxon>
        <taxon>Pseudomonadati</taxon>
        <taxon>Bacteroidota</taxon>
        <taxon>Flavobacteriia</taxon>
        <taxon>Flavobacteriales</taxon>
        <taxon>Weeksellaceae</taxon>
        <taxon>Chryseobacterium group</taxon>
        <taxon>Chryseobacterium</taxon>
    </lineage>
</organism>
<keyword evidence="3" id="KW-1185">Reference proteome</keyword>
<sequence>MMNILKKYWIVILIFIIIMNVLRLYLVEESIGISDALEHVESDELIAKLERKNYFYELFVEIVIILNGWLALFIPYLIIRNFIKKINLSKK</sequence>
<evidence type="ECO:0000313" key="2">
    <source>
        <dbReference type="EMBL" id="TQM13222.1"/>
    </source>
</evidence>
<name>A0A543DV77_9FLAO</name>
<dbReference type="Proteomes" id="UP000316437">
    <property type="component" value="Unassembled WGS sequence"/>
</dbReference>
<evidence type="ECO:0000313" key="3">
    <source>
        <dbReference type="Proteomes" id="UP000316437"/>
    </source>
</evidence>
<keyword evidence="1" id="KW-1133">Transmembrane helix</keyword>
<feature type="transmembrane region" description="Helical" evidence="1">
    <location>
        <begin position="58"/>
        <end position="79"/>
    </location>
</feature>
<dbReference type="RefSeq" id="WP_142018976.1">
    <property type="nucleotide sequence ID" value="NZ_VFPD01000005.1"/>
</dbReference>
<dbReference type="EMBL" id="VFPD01000005">
    <property type="protein sequence ID" value="TQM13222.1"/>
    <property type="molecule type" value="Genomic_DNA"/>
</dbReference>
<protein>
    <submittedName>
        <fullName evidence="2">Uncharacterized protein</fullName>
    </submittedName>
</protein>
<keyword evidence="1" id="KW-0812">Transmembrane</keyword>
<reference evidence="2 3" key="1">
    <citation type="submission" date="2019-06" db="EMBL/GenBank/DDBJ databases">
        <title>Sorghum-associated microbial communities from plants grown in Nebraska, USA.</title>
        <authorList>
            <person name="Schachtman D."/>
        </authorList>
    </citation>
    <scope>NUCLEOTIDE SEQUENCE [LARGE SCALE GENOMIC DNA]</scope>
    <source>
        <strain evidence="2 3">110</strain>
    </source>
</reference>
<dbReference type="AlphaFoldDB" id="A0A543DV77"/>
<comment type="caution">
    <text evidence="2">The sequence shown here is derived from an EMBL/GenBank/DDBJ whole genome shotgun (WGS) entry which is preliminary data.</text>
</comment>
<gene>
    <name evidence="2" type="ORF">FB551_4592</name>
</gene>
<evidence type="ECO:0000256" key="1">
    <source>
        <dbReference type="SAM" id="Phobius"/>
    </source>
</evidence>
<accession>A0A543DV77</accession>
<feature type="transmembrane region" description="Helical" evidence="1">
    <location>
        <begin position="7"/>
        <end position="26"/>
    </location>
</feature>
<proteinExistence type="predicted"/>